<accession>A0A4S9DRX9</accession>
<evidence type="ECO:0000313" key="13">
    <source>
        <dbReference type="EMBL" id="THX23110.1"/>
    </source>
</evidence>
<organism evidence="12 15">
    <name type="scientific">Aureobasidium pullulans</name>
    <name type="common">Black yeast</name>
    <name type="synonym">Pullularia pullulans</name>
    <dbReference type="NCBI Taxonomy" id="5580"/>
    <lineage>
        <taxon>Eukaryota</taxon>
        <taxon>Fungi</taxon>
        <taxon>Dikarya</taxon>
        <taxon>Ascomycota</taxon>
        <taxon>Pezizomycotina</taxon>
        <taxon>Dothideomycetes</taxon>
        <taxon>Dothideomycetidae</taxon>
        <taxon>Dothideales</taxon>
        <taxon>Saccotheciaceae</taxon>
        <taxon>Aureobasidium</taxon>
    </lineage>
</organism>
<keyword evidence="4 9" id="KW-0560">Oxidoreductase</keyword>
<dbReference type="NCBIfam" id="TIGR01771">
    <property type="entry name" value="L-LDH-NAD"/>
    <property type="match status" value="1"/>
</dbReference>
<protein>
    <recommendedName>
        <fullName evidence="3 9">L-lactate dehydrogenase</fullName>
        <ecNumber evidence="3 9">1.1.1.27</ecNumber>
    </recommendedName>
</protein>
<dbReference type="InterPro" id="IPR022383">
    <property type="entry name" value="Lactate/malate_DH_C"/>
</dbReference>
<evidence type="ECO:0000313" key="16">
    <source>
        <dbReference type="Proteomes" id="UP000308005"/>
    </source>
</evidence>
<dbReference type="GO" id="GO:0004459">
    <property type="term" value="F:L-lactate dehydrogenase (NAD+) activity"/>
    <property type="evidence" value="ECO:0007669"/>
    <property type="project" value="UniProtKB-EC"/>
</dbReference>
<dbReference type="InterPro" id="IPR001236">
    <property type="entry name" value="Lactate/malate_DH_N"/>
</dbReference>
<evidence type="ECO:0000256" key="6">
    <source>
        <dbReference type="ARBA" id="ARBA00049258"/>
    </source>
</evidence>
<evidence type="ECO:0000313" key="14">
    <source>
        <dbReference type="EMBL" id="THZ11336.1"/>
    </source>
</evidence>
<evidence type="ECO:0000259" key="10">
    <source>
        <dbReference type="Pfam" id="PF00056"/>
    </source>
</evidence>
<dbReference type="CDD" id="cd00300">
    <property type="entry name" value="LDH_like"/>
    <property type="match status" value="1"/>
</dbReference>
<dbReference type="GO" id="GO:0006089">
    <property type="term" value="P:lactate metabolic process"/>
    <property type="evidence" value="ECO:0007669"/>
    <property type="project" value="TreeGrafter"/>
</dbReference>
<name>A0A4S9DRX9_AURPU</name>
<dbReference type="Pfam" id="PF00056">
    <property type="entry name" value="Ldh_1_N"/>
    <property type="match status" value="1"/>
</dbReference>
<dbReference type="InterPro" id="IPR036291">
    <property type="entry name" value="NAD(P)-bd_dom_sf"/>
</dbReference>
<keyword evidence="5 8" id="KW-0520">NAD</keyword>
<reference evidence="15 16" key="1">
    <citation type="submission" date="2018-10" db="EMBL/GenBank/DDBJ databases">
        <title>Fifty Aureobasidium pullulans genomes reveal a recombining polyextremotolerant generalist.</title>
        <authorList>
            <person name="Gostincar C."/>
            <person name="Turk M."/>
            <person name="Zajc J."/>
            <person name="Gunde-Cimerman N."/>
        </authorList>
    </citation>
    <scope>NUCLEOTIDE SEQUENCE [LARGE SCALE GENOMIC DNA]</scope>
    <source>
        <strain evidence="13 17">EXF-10081</strain>
        <strain evidence="12 15">EXF-10507</strain>
        <strain evidence="14 16">EXF-3863</strain>
    </source>
</reference>
<evidence type="ECO:0000256" key="9">
    <source>
        <dbReference type="RuleBase" id="RU000496"/>
    </source>
</evidence>
<dbReference type="PIRSF" id="PIRSF000102">
    <property type="entry name" value="Lac_mal_DH"/>
    <property type="match status" value="1"/>
</dbReference>
<dbReference type="Gene3D" id="3.90.110.10">
    <property type="entry name" value="Lactate dehydrogenase/glycoside hydrolase, family 4, C-terminal"/>
    <property type="match status" value="1"/>
</dbReference>
<gene>
    <name evidence="14" type="ORF">D6C91_09387</name>
    <name evidence="13" type="ORF">D6D12_08646</name>
    <name evidence="12" type="ORF">D6D15_06863</name>
</gene>
<dbReference type="SUPFAM" id="SSF51735">
    <property type="entry name" value="NAD(P)-binding Rossmann-fold domains"/>
    <property type="match status" value="1"/>
</dbReference>
<feature type="binding site" evidence="8">
    <location>
        <position position="100"/>
    </location>
    <ligand>
        <name>NAD(+)</name>
        <dbReference type="ChEBI" id="CHEBI:57540"/>
    </ligand>
</feature>
<evidence type="ECO:0000256" key="1">
    <source>
        <dbReference type="ARBA" id="ARBA00004843"/>
    </source>
</evidence>
<dbReference type="PANTHER" id="PTHR43128">
    <property type="entry name" value="L-2-HYDROXYCARBOXYLATE DEHYDROGENASE (NAD(P)(+))"/>
    <property type="match status" value="1"/>
</dbReference>
<comment type="catalytic activity">
    <reaction evidence="6 9">
        <text>(S)-lactate + NAD(+) = pyruvate + NADH + H(+)</text>
        <dbReference type="Rhea" id="RHEA:23444"/>
        <dbReference type="ChEBI" id="CHEBI:15361"/>
        <dbReference type="ChEBI" id="CHEBI:15378"/>
        <dbReference type="ChEBI" id="CHEBI:16651"/>
        <dbReference type="ChEBI" id="CHEBI:57540"/>
        <dbReference type="ChEBI" id="CHEBI:57945"/>
        <dbReference type="EC" id="1.1.1.27"/>
    </reaction>
</comment>
<comment type="pathway">
    <text evidence="1 9">Fermentation; pyruvate fermentation to lactate; (S)-lactate from pyruvate: step 1/1.</text>
</comment>
<feature type="binding site" evidence="8">
    <location>
        <begin position="14"/>
        <end position="19"/>
    </location>
    <ligand>
        <name>NAD(+)</name>
        <dbReference type="ChEBI" id="CHEBI:57540"/>
    </ligand>
</feature>
<proteinExistence type="inferred from homology"/>
<feature type="active site" description="Proton acceptor" evidence="7">
    <location>
        <position position="180"/>
    </location>
</feature>
<evidence type="ECO:0000313" key="15">
    <source>
        <dbReference type="Proteomes" id="UP000304928"/>
    </source>
</evidence>
<comment type="similarity">
    <text evidence="2">Belongs to the LDH/MDH superfamily. LDH family.</text>
</comment>
<dbReference type="PRINTS" id="PR00086">
    <property type="entry name" value="LLDHDRGNASE"/>
</dbReference>
<dbReference type="GO" id="GO:0005737">
    <property type="term" value="C:cytoplasm"/>
    <property type="evidence" value="ECO:0007669"/>
    <property type="project" value="InterPro"/>
</dbReference>
<dbReference type="EMBL" id="QZAR01000131">
    <property type="protein sequence ID" value="THW87193.1"/>
    <property type="molecule type" value="Genomic_DNA"/>
</dbReference>
<dbReference type="InterPro" id="IPR011304">
    <property type="entry name" value="L-lactate_DH"/>
</dbReference>
<evidence type="ECO:0000256" key="8">
    <source>
        <dbReference type="PIRSR" id="PIRSR000102-3"/>
    </source>
</evidence>
<dbReference type="PROSITE" id="PS00064">
    <property type="entry name" value="L_LDH"/>
    <property type="match status" value="1"/>
</dbReference>
<feature type="binding site" evidence="8">
    <location>
        <position position="39"/>
    </location>
    <ligand>
        <name>NAD(+)</name>
        <dbReference type="ChEBI" id="CHEBI:57540"/>
    </ligand>
</feature>
<evidence type="ECO:0000256" key="7">
    <source>
        <dbReference type="PIRSR" id="PIRSR000102-1"/>
    </source>
</evidence>
<dbReference type="Proteomes" id="UP000310374">
    <property type="component" value="Unassembled WGS sequence"/>
</dbReference>
<dbReference type="PANTHER" id="PTHR43128:SF16">
    <property type="entry name" value="L-LACTATE DEHYDROGENASE"/>
    <property type="match status" value="1"/>
</dbReference>
<evidence type="ECO:0000256" key="5">
    <source>
        <dbReference type="ARBA" id="ARBA00023027"/>
    </source>
</evidence>
<dbReference type="EMBL" id="QZAT01000159">
    <property type="protein sequence ID" value="THX23110.1"/>
    <property type="molecule type" value="Genomic_DNA"/>
</dbReference>
<dbReference type="InterPro" id="IPR018177">
    <property type="entry name" value="L-lactate_DH_AS"/>
</dbReference>
<dbReference type="InterPro" id="IPR015955">
    <property type="entry name" value="Lactate_DH/Glyco_Ohase_4_C"/>
</dbReference>
<sequence>MSQKSMTSRIAILGSGEVGSTIAYSLILNPVAGEILLVDPKEDVRDAQVQDLSDATFHGNTSTQVRAGTHKEAGQCDIVVITAGAAQKKGESRTDLVGRNLKILGSAIEDMKPFRDDTIILLVSNPVDILTYFAQKFSGLPKNQVFGSGTFLDSARLRGILAEKCGVAASSIDAYVLGEHGDSQMVAWSHASVGGVPLELALPDTSIDKEAIAEDTKKKAAAIMESKGATAFGIGGVAASICKSILFDQCNIRPISHYQKDMDVCISMPVVLGRKGIVRQIPLKLNDGEKKEVQQSAKSLREIIEDVEKEQGKDGK</sequence>
<feature type="domain" description="Lactate/malate dehydrogenase N-terminal" evidence="10">
    <location>
        <begin position="9"/>
        <end position="147"/>
    </location>
</feature>
<evidence type="ECO:0000256" key="4">
    <source>
        <dbReference type="ARBA" id="ARBA00023002"/>
    </source>
</evidence>
<dbReference type="SUPFAM" id="SSF56327">
    <property type="entry name" value="LDH C-terminal domain-like"/>
    <property type="match status" value="1"/>
</dbReference>
<dbReference type="EMBL" id="QZBM01000762">
    <property type="protein sequence ID" value="THZ11336.1"/>
    <property type="molecule type" value="Genomic_DNA"/>
</dbReference>
<evidence type="ECO:0000313" key="17">
    <source>
        <dbReference type="Proteomes" id="UP000310374"/>
    </source>
</evidence>
<dbReference type="Proteomes" id="UP000308005">
    <property type="component" value="Unassembled WGS sequence"/>
</dbReference>
<dbReference type="Proteomes" id="UP000304928">
    <property type="component" value="Unassembled WGS sequence"/>
</dbReference>
<dbReference type="Pfam" id="PF02866">
    <property type="entry name" value="Ldh_1_C"/>
    <property type="match status" value="1"/>
</dbReference>
<comment type="caution">
    <text evidence="12">The sequence shown here is derived from an EMBL/GenBank/DDBJ whole genome shotgun (WGS) entry which is preliminary data.</text>
</comment>
<evidence type="ECO:0000259" key="11">
    <source>
        <dbReference type="Pfam" id="PF02866"/>
    </source>
</evidence>
<evidence type="ECO:0000256" key="2">
    <source>
        <dbReference type="ARBA" id="ARBA00006054"/>
    </source>
</evidence>
<evidence type="ECO:0000256" key="3">
    <source>
        <dbReference type="ARBA" id="ARBA00012967"/>
    </source>
</evidence>
<dbReference type="EC" id="1.1.1.27" evidence="3 9"/>
<feature type="domain" description="Lactate/malate dehydrogenase C-terminal" evidence="11">
    <location>
        <begin position="150"/>
        <end position="310"/>
    </location>
</feature>
<feature type="binding site" evidence="8">
    <location>
        <begin position="123"/>
        <end position="125"/>
    </location>
    <ligand>
        <name>NAD(+)</name>
        <dbReference type="ChEBI" id="CHEBI:57540"/>
    </ligand>
</feature>
<dbReference type="UniPathway" id="UPA00554">
    <property type="reaction ID" value="UER00611"/>
</dbReference>
<dbReference type="AlphaFoldDB" id="A0A4S9DRX9"/>
<dbReference type="InterPro" id="IPR001557">
    <property type="entry name" value="L-lactate/malate_DH"/>
</dbReference>
<dbReference type="Gene3D" id="3.40.50.720">
    <property type="entry name" value="NAD(P)-binding Rossmann-like Domain"/>
    <property type="match status" value="1"/>
</dbReference>
<evidence type="ECO:0000313" key="12">
    <source>
        <dbReference type="EMBL" id="THW87193.1"/>
    </source>
</evidence>